<dbReference type="Proteomes" id="UP000239560">
    <property type="component" value="Unassembled WGS sequence"/>
</dbReference>
<dbReference type="AlphaFoldDB" id="A0A2T0ADB0"/>
<comment type="caution">
    <text evidence="2">The sequence shown here is derived from an EMBL/GenBank/DDBJ whole genome shotgun (WGS) entry which is preliminary data.</text>
</comment>
<proteinExistence type="predicted"/>
<name>A0A2T0ADB0_RHOTO</name>
<organism evidence="2 3">
    <name type="scientific">Rhodotorula toruloides</name>
    <name type="common">Yeast</name>
    <name type="synonym">Rhodosporidium toruloides</name>
    <dbReference type="NCBI Taxonomy" id="5286"/>
    <lineage>
        <taxon>Eukaryota</taxon>
        <taxon>Fungi</taxon>
        <taxon>Dikarya</taxon>
        <taxon>Basidiomycota</taxon>
        <taxon>Pucciniomycotina</taxon>
        <taxon>Microbotryomycetes</taxon>
        <taxon>Sporidiobolales</taxon>
        <taxon>Sporidiobolaceae</taxon>
        <taxon>Rhodotorula</taxon>
    </lineage>
</organism>
<evidence type="ECO:0000313" key="2">
    <source>
        <dbReference type="EMBL" id="PRQ75991.1"/>
    </source>
</evidence>
<feature type="compositionally biased region" description="Basic and acidic residues" evidence="1">
    <location>
        <begin position="195"/>
        <end position="209"/>
    </location>
</feature>
<protein>
    <submittedName>
        <fullName evidence="2">Uncharacterized protein</fullName>
    </submittedName>
</protein>
<reference evidence="2 3" key="1">
    <citation type="journal article" date="2018" name="Elife">
        <title>Functional genomics of lipid metabolism in the oleaginous yeast Rhodosporidium toruloides.</title>
        <authorList>
            <person name="Coradetti S.T."/>
            <person name="Pinel D."/>
            <person name="Geiselman G."/>
            <person name="Ito M."/>
            <person name="Mondo S."/>
            <person name="Reilly M.C."/>
            <person name="Cheng Y.F."/>
            <person name="Bauer S."/>
            <person name="Grigoriev I."/>
            <person name="Gladden J.M."/>
            <person name="Simmons B.A."/>
            <person name="Brem R."/>
            <person name="Arkin A.P."/>
            <person name="Skerker J.M."/>
        </authorList>
    </citation>
    <scope>NUCLEOTIDE SEQUENCE [LARGE SCALE GENOMIC DNA]</scope>
    <source>
        <strain evidence="2 3">NBRC 0880</strain>
    </source>
</reference>
<evidence type="ECO:0000256" key="1">
    <source>
        <dbReference type="SAM" id="MobiDB-lite"/>
    </source>
</evidence>
<evidence type="ECO:0000313" key="3">
    <source>
        <dbReference type="Proteomes" id="UP000239560"/>
    </source>
</evidence>
<feature type="region of interest" description="Disordered" evidence="1">
    <location>
        <begin position="195"/>
        <end position="229"/>
    </location>
</feature>
<sequence length="268" mass="28930">MRGLGDNSDRALKRAKAAERKLVNTGKAVAGRAEAREARKARLSHSRAGLRPVCSFETAVLTPTVLPTLPHLLLHSPLYSAKPKHSCGDRSCLAPGVASWTADAVPTSISSIGRSCTSSALPFPRILRLVISAPAALPRCDGKGTAQLKEASIERWLEGPAVKSGRRKSRLRFHLRRGGAAVEHSVWEASAKRLDDDADRQNRSSERKSLPGCAKDQTRRRRADMDSRDDQACLGEVAQVRNAVCPLSEPHISSHVPKSIVESSLSAS</sequence>
<dbReference type="EMBL" id="LCTV02000003">
    <property type="protein sequence ID" value="PRQ75991.1"/>
    <property type="molecule type" value="Genomic_DNA"/>
</dbReference>
<feature type="region of interest" description="Disordered" evidence="1">
    <location>
        <begin position="249"/>
        <end position="268"/>
    </location>
</feature>
<accession>A0A2T0ADB0</accession>
<gene>
    <name evidence="2" type="ORF">AAT19DRAFT_13013</name>
</gene>